<protein>
    <submittedName>
        <fullName evidence="2">Heavy-metal-associated domain-containing protein</fullName>
    </submittedName>
</protein>
<organism evidence="2 3">
    <name type="scientific">Lysobacter korlensis</name>
    <dbReference type="NCBI Taxonomy" id="553636"/>
    <lineage>
        <taxon>Bacteria</taxon>
        <taxon>Pseudomonadati</taxon>
        <taxon>Pseudomonadota</taxon>
        <taxon>Gammaproteobacteria</taxon>
        <taxon>Lysobacterales</taxon>
        <taxon>Lysobacteraceae</taxon>
        <taxon>Lysobacter</taxon>
    </lineage>
</organism>
<dbReference type="InterPro" id="IPR006121">
    <property type="entry name" value="HMA_dom"/>
</dbReference>
<sequence>MATTEYQVTGMTCGHCEMSVREEVGQIGGVADIEVSASSGKLVVTASEPIDDAAVLTAVDEAGYSAVRV</sequence>
<comment type="caution">
    <text evidence="2">The sequence shown here is derived from an EMBL/GenBank/DDBJ whole genome shotgun (WGS) entry which is preliminary data.</text>
</comment>
<dbReference type="InterPro" id="IPR036163">
    <property type="entry name" value="HMA_dom_sf"/>
</dbReference>
<accession>A0ABV6RTL2</accession>
<gene>
    <name evidence="2" type="ORF">ACFFGH_20995</name>
</gene>
<feature type="domain" description="HMA" evidence="1">
    <location>
        <begin position="2"/>
        <end position="67"/>
    </location>
</feature>
<keyword evidence="3" id="KW-1185">Reference proteome</keyword>
<dbReference type="SUPFAM" id="SSF55008">
    <property type="entry name" value="HMA, heavy metal-associated domain"/>
    <property type="match status" value="1"/>
</dbReference>
<dbReference type="PROSITE" id="PS50846">
    <property type="entry name" value="HMA_2"/>
    <property type="match status" value="1"/>
</dbReference>
<dbReference type="Pfam" id="PF00403">
    <property type="entry name" value="HMA"/>
    <property type="match status" value="1"/>
</dbReference>
<evidence type="ECO:0000313" key="3">
    <source>
        <dbReference type="Proteomes" id="UP001589896"/>
    </source>
</evidence>
<dbReference type="RefSeq" id="WP_386671951.1">
    <property type="nucleotide sequence ID" value="NZ_JBHLTG010000005.1"/>
</dbReference>
<dbReference type="CDD" id="cd00371">
    <property type="entry name" value="HMA"/>
    <property type="match status" value="1"/>
</dbReference>
<evidence type="ECO:0000313" key="2">
    <source>
        <dbReference type="EMBL" id="MFC0680320.1"/>
    </source>
</evidence>
<proteinExistence type="predicted"/>
<name>A0ABV6RTL2_9GAMM</name>
<evidence type="ECO:0000259" key="1">
    <source>
        <dbReference type="PROSITE" id="PS50846"/>
    </source>
</evidence>
<dbReference type="EMBL" id="JBHLTG010000005">
    <property type="protein sequence ID" value="MFC0680320.1"/>
    <property type="molecule type" value="Genomic_DNA"/>
</dbReference>
<dbReference type="Proteomes" id="UP001589896">
    <property type="component" value="Unassembled WGS sequence"/>
</dbReference>
<reference evidence="2 3" key="1">
    <citation type="submission" date="2024-09" db="EMBL/GenBank/DDBJ databases">
        <authorList>
            <person name="Sun Q."/>
            <person name="Mori K."/>
        </authorList>
    </citation>
    <scope>NUCLEOTIDE SEQUENCE [LARGE SCALE GENOMIC DNA]</scope>
    <source>
        <strain evidence="2 3">KCTC 23076</strain>
    </source>
</reference>
<dbReference type="Gene3D" id="3.30.70.100">
    <property type="match status" value="1"/>
</dbReference>